<dbReference type="InterPro" id="IPR010001">
    <property type="entry name" value="BofA"/>
</dbReference>
<dbReference type="Pfam" id="PF07441">
    <property type="entry name" value="BofA"/>
    <property type="match status" value="1"/>
</dbReference>
<dbReference type="Proteomes" id="UP000476064">
    <property type="component" value="Chromosome"/>
</dbReference>
<keyword evidence="1" id="KW-0472">Membrane</keyword>
<sequence>MKTVWMISLLASSLLLVLVIVRNRLSFRWLKRFGLHLVAAALTLYMLNYSGVITGYEVPLNPATIGTVVLLGLPGIALVLGLQMTLF</sequence>
<keyword evidence="1" id="KW-0812">Transmembrane</keyword>
<dbReference type="EMBL" id="CP048209">
    <property type="protein sequence ID" value="QHT58885.1"/>
    <property type="molecule type" value="Genomic_DNA"/>
</dbReference>
<feature type="transmembrane region" description="Helical" evidence="1">
    <location>
        <begin position="6"/>
        <end position="21"/>
    </location>
</feature>
<proteinExistence type="predicted"/>
<gene>
    <name evidence="2" type="ORF">GXP70_02070</name>
</gene>
<name>A0A6C0G2I0_9BACL</name>
<accession>A0A6C0G2I0</accession>
<dbReference type="RefSeq" id="WP_162354954.1">
    <property type="nucleotide sequence ID" value="NZ_CP048209.1"/>
</dbReference>
<reference evidence="2 3" key="1">
    <citation type="submission" date="2020-01" db="EMBL/GenBank/DDBJ databases">
        <title>Paenibacillus sp. nov., isolated from tomato rhizosphere.</title>
        <authorList>
            <person name="Weon H.-Y."/>
            <person name="Lee S.A."/>
        </authorList>
    </citation>
    <scope>NUCLEOTIDE SEQUENCE [LARGE SCALE GENOMIC DNA]</scope>
    <source>
        <strain evidence="2 3">12200R-189</strain>
    </source>
</reference>
<organism evidence="2 3">
    <name type="scientific">Paenibacillus lycopersici</name>
    <dbReference type="NCBI Taxonomy" id="2704462"/>
    <lineage>
        <taxon>Bacteria</taxon>
        <taxon>Bacillati</taxon>
        <taxon>Bacillota</taxon>
        <taxon>Bacilli</taxon>
        <taxon>Bacillales</taxon>
        <taxon>Paenibacillaceae</taxon>
        <taxon>Paenibacillus</taxon>
    </lineage>
</organism>
<feature type="transmembrane region" description="Helical" evidence="1">
    <location>
        <begin position="33"/>
        <end position="51"/>
    </location>
</feature>
<feature type="transmembrane region" description="Helical" evidence="1">
    <location>
        <begin position="63"/>
        <end position="82"/>
    </location>
</feature>
<evidence type="ECO:0000313" key="3">
    <source>
        <dbReference type="Proteomes" id="UP000476064"/>
    </source>
</evidence>
<keyword evidence="1" id="KW-1133">Transmembrane helix</keyword>
<protein>
    <submittedName>
        <fullName evidence="2">Pro-sigmaK processing inhibitor BofA</fullName>
    </submittedName>
</protein>
<evidence type="ECO:0000256" key="1">
    <source>
        <dbReference type="SAM" id="Phobius"/>
    </source>
</evidence>
<evidence type="ECO:0000313" key="2">
    <source>
        <dbReference type="EMBL" id="QHT58885.1"/>
    </source>
</evidence>
<keyword evidence="3" id="KW-1185">Reference proteome</keyword>
<dbReference type="KEGG" id="plyc:GXP70_02070"/>
<dbReference type="AlphaFoldDB" id="A0A6C0G2I0"/>